<dbReference type="InterPro" id="IPR036397">
    <property type="entry name" value="RNaseH_sf"/>
</dbReference>
<keyword evidence="7" id="KW-0539">Nucleus</keyword>
<gene>
    <name evidence="11" type="ORF">OLEA9_A085259</name>
</gene>
<keyword evidence="5 11" id="KW-0269">Exonuclease</keyword>
<dbReference type="GO" id="GO:0006139">
    <property type="term" value="P:nucleobase-containing compound metabolic process"/>
    <property type="evidence" value="ECO:0007669"/>
    <property type="project" value="InterPro"/>
</dbReference>
<dbReference type="FunFam" id="3.30.420.10:FF:000114">
    <property type="entry name" value="Werner Syndrome-like exonuclease"/>
    <property type="match status" value="1"/>
</dbReference>
<dbReference type="GO" id="GO:0046872">
    <property type="term" value="F:metal ion binding"/>
    <property type="evidence" value="ECO:0007669"/>
    <property type="project" value="UniProtKB-KW"/>
</dbReference>
<evidence type="ECO:0000256" key="5">
    <source>
        <dbReference type="ARBA" id="ARBA00022839"/>
    </source>
</evidence>
<keyword evidence="12" id="KW-1185">Reference proteome</keyword>
<evidence type="ECO:0000256" key="4">
    <source>
        <dbReference type="ARBA" id="ARBA00022801"/>
    </source>
</evidence>
<comment type="subcellular location">
    <subcellularLocation>
        <location evidence="1">Nucleus</location>
    </subcellularLocation>
</comment>
<accession>A0A8S0UBR0</accession>
<evidence type="ECO:0000256" key="1">
    <source>
        <dbReference type="ARBA" id="ARBA00004123"/>
    </source>
</evidence>
<dbReference type="GO" id="GO:0005634">
    <property type="term" value="C:nucleus"/>
    <property type="evidence" value="ECO:0007669"/>
    <property type="project" value="UniProtKB-SubCell"/>
</dbReference>
<feature type="domain" description="3'-5' exonuclease" evidence="10">
    <location>
        <begin position="114"/>
        <end position="300"/>
    </location>
</feature>
<comment type="caution">
    <text evidence="11">The sequence shown here is derived from an EMBL/GenBank/DDBJ whole genome shotgun (WGS) entry which is preliminary data.</text>
</comment>
<evidence type="ECO:0000313" key="12">
    <source>
        <dbReference type="Proteomes" id="UP000594638"/>
    </source>
</evidence>
<evidence type="ECO:0000259" key="10">
    <source>
        <dbReference type="SMART" id="SM00474"/>
    </source>
</evidence>
<name>A0A8S0UBR0_OLEEU</name>
<reference evidence="11 12" key="1">
    <citation type="submission" date="2019-12" db="EMBL/GenBank/DDBJ databases">
        <authorList>
            <person name="Alioto T."/>
            <person name="Alioto T."/>
            <person name="Gomez Garrido J."/>
        </authorList>
    </citation>
    <scope>NUCLEOTIDE SEQUENCE [LARGE SCALE GENOMIC DNA]</scope>
</reference>
<evidence type="ECO:0000313" key="11">
    <source>
        <dbReference type="EMBL" id="CAA3016662.1"/>
    </source>
</evidence>
<dbReference type="InterPro" id="IPR051132">
    <property type="entry name" value="3-5_Exonuclease_domain"/>
</dbReference>
<dbReference type="Pfam" id="PF01612">
    <property type="entry name" value="DNA_pol_A_exo1"/>
    <property type="match status" value="1"/>
</dbReference>
<sequence>MGAEPSISDSDWDRPFTDEELEAIDAICRSATTISSSSSSSTPIKKRHVLECTNDHASTVSPPKTRRRLPESLFTFRKEPHTSFSFSPCSRNRFNFRNNTVRSPYQDMKFGGRIVYSRTVEEVEKAADELLHFIEAKKSKEGKCILGLDIEWKPTFRKGVAPGKAEVLQICGDNNNCYVLHIIHSGIPQKLRFLLEDPTSLKVGIGIANDADKVFQDHNVSIMTLEDLSNLANWKLSGVAKRWSLASLTEMVICRQLPKPNKIRLGNWEVEVLSKEQLKYAATDAYVSWYLYQVLKSFPEPVDNKIARAGAQPTLYGQPDAANMRREELKSVPMATAAFCSGGCNCYRGNLWSCSMGVPSSQPG</sequence>
<evidence type="ECO:0000256" key="7">
    <source>
        <dbReference type="ARBA" id="ARBA00023242"/>
    </source>
</evidence>
<keyword evidence="6" id="KW-0460">Magnesium</keyword>
<dbReference type="CDD" id="cd06141">
    <property type="entry name" value="WRN_exo"/>
    <property type="match status" value="1"/>
</dbReference>
<dbReference type="AlphaFoldDB" id="A0A8S0UBR0"/>
<keyword evidence="3" id="KW-0479">Metal-binding</keyword>
<dbReference type="OrthoDB" id="1920326at2759"/>
<dbReference type="SUPFAM" id="SSF53098">
    <property type="entry name" value="Ribonuclease H-like"/>
    <property type="match status" value="1"/>
</dbReference>
<dbReference type="Gene3D" id="3.30.420.10">
    <property type="entry name" value="Ribonuclease H-like superfamily/Ribonuclease H"/>
    <property type="match status" value="1"/>
</dbReference>
<organism evidence="11 12">
    <name type="scientific">Olea europaea subsp. europaea</name>
    <dbReference type="NCBI Taxonomy" id="158383"/>
    <lineage>
        <taxon>Eukaryota</taxon>
        <taxon>Viridiplantae</taxon>
        <taxon>Streptophyta</taxon>
        <taxon>Embryophyta</taxon>
        <taxon>Tracheophyta</taxon>
        <taxon>Spermatophyta</taxon>
        <taxon>Magnoliopsida</taxon>
        <taxon>eudicotyledons</taxon>
        <taxon>Gunneridae</taxon>
        <taxon>Pentapetalae</taxon>
        <taxon>asterids</taxon>
        <taxon>lamiids</taxon>
        <taxon>Lamiales</taxon>
        <taxon>Oleaceae</taxon>
        <taxon>Oleeae</taxon>
        <taxon>Olea</taxon>
    </lineage>
</organism>
<evidence type="ECO:0000256" key="9">
    <source>
        <dbReference type="ARBA" id="ARBA00042761"/>
    </source>
</evidence>
<dbReference type="EMBL" id="CACTIH010007638">
    <property type="protein sequence ID" value="CAA3016662.1"/>
    <property type="molecule type" value="Genomic_DNA"/>
</dbReference>
<evidence type="ECO:0000256" key="2">
    <source>
        <dbReference type="ARBA" id="ARBA00022722"/>
    </source>
</evidence>
<dbReference type="PANTHER" id="PTHR13620:SF109">
    <property type="entry name" value="3'-5' EXONUCLEASE"/>
    <property type="match status" value="1"/>
</dbReference>
<keyword evidence="2" id="KW-0540">Nuclease</keyword>
<dbReference type="GO" id="GO:0008408">
    <property type="term" value="F:3'-5' exonuclease activity"/>
    <property type="evidence" value="ECO:0007669"/>
    <property type="project" value="InterPro"/>
</dbReference>
<dbReference type="Proteomes" id="UP000594638">
    <property type="component" value="Unassembled WGS sequence"/>
</dbReference>
<evidence type="ECO:0000256" key="8">
    <source>
        <dbReference type="ARBA" id="ARBA00040531"/>
    </source>
</evidence>
<dbReference type="SMART" id="SM00474">
    <property type="entry name" value="35EXOc"/>
    <property type="match status" value="1"/>
</dbReference>
<dbReference type="GO" id="GO:0003676">
    <property type="term" value="F:nucleic acid binding"/>
    <property type="evidence" value="ECO:0007669"/>
    <property type="project" value="InterPro"/>
</dbReference>
<dbReference type="InterPro" id="IPR012337">
    <property type="entry name" value="RNaseH-like_sf"/>
</dbReference>
<dbReference type="InterPro" id="IPR002562">
    <property type="entry name" value="3'-5'_exonuclease_dom"/>
</dbReference>
<evidence type="ECO:0000256" key="3">
    <source>
        <dbReference type="ARBA" id="ARBA00022723"/>
    </source>
</evidence>
<proteinExistence type="predicted"/>
<evidence type="ECO:0000256" key="6">
    <source>
        <dbReference type="ARBA" id="ARBA00022842"/>
    </source>
</evidence>
<dbReference type="Gramene" id="OE9A085259T2">
    <property type="protein sequence ID" value="OE9A085259C2"/>
    <property type="gene ID" value="OE9A085259"/>
</dbReference>
<keyword evidence="4" id="KW-0378">Hydrolase</keyword>
<protein>
    <recommendedName>
        <fullName evidence="8">3'-5' exonuclease</fullName>
    </recommendedName>
    <alternativeName>
        <fullName evidence="9">Werner Syndrome-like exonuclease</fullName>
    </alternativeName>
</protein>
<dbReference type="PANTHER" id="PTHR13620">
    <property type="entry name" value="3-5 EXONUCLEASE"/>
    <property type="match status" value="1"/>
</dbReference>